<feature type="domain" description="CCDC81 HU" evidence="2">
    <location>
        <begin position="34"/>
        <end position="97"/>
    </location>
</feature>
<feature type="region of interest" description="Disordered" evidence="1">
    <location>
        <begin position="106"/>
        <end position="243"/>
    </location>
</feature>
<dbReference type="InParanoid" id="D7FKL7"/>
<dbReference type="Proteomes" id="UP000002630">
    <property type="component" value="Unassembled WGS sequence"/>
</dbReference>
<sequence>MRLRPVFILNEGFCRAHDLPHKRILRPPLFRKAAEAVNYSKLAIRYTTFMTKDMVYGALREVFRGIGDAMSSGGQVSVVFSFGTLEVKERKFQFTFDCAALCRNGSTTTRTDTSSSCGGERGEREEWDGLSTGRSRSSSGLSPRRPAGSGLGARNCSDDGHHHYNDDDPRNAEPPPGTPCTGISERDGWNQPPTDDDGGGGGRCPGEGVLGKEFDEEVERQRAQEVAAERGRKRGSGKRCKTREKVWESAFRDHVTALEGLAEDDMIEDRRALEVESKRNGDKPLTFSARRDRASTVNEKYRGTAWRAPDWGPRRARASNLTRDELLGCLQLDRDYDAKEARKKAEREVAQMELKRSWELSQSIIDQDGKNDAPEGRARTGWTEAGPRAITGPSKLYMKGVCRYRPWVDAGERGRRVNGNDSRGGGGGNDRPEAEDGDCRRPSTTLSEAPSSVGFDSRLSARRVH</sequence>
<evidence type="ECO:0000259" key="2">
    <source>
        <dbReference type="Pfam" id="PF18289"/>
    </source>
</evidence>
<reference evidence="3 4" key="1">
    <citation type="journal article" date="2010" name="Nature">
        <title>The Ectocarpus genome and the independent evolution of multicellularity in brown algae.</title>
        <authorList>
            <person name="Cock J.M."/>
            <person name="Sterck L."/>
            <person name="Rouze P."/>
            <person name="Scornet D."/>
            <person name="Allen A.E."/>
            <person name="Amoutzias G."/>
            <person name="Anthouard V."/>
            <person name="Artiguenave F."/>
            <person name="Aury J.M."/>
            <person name="Badger J.H."/>
            <person name="Beszteri B."/>
            <person name="Billiau K."/>
            <person name="Bonnet E."/>
            <person name="Bothwell J.H."/>
            <person name="Bowler C."/>
            <person name="Boyen C."/>
            <person name="Brownlee C."/>
            <person name="Carrano C.J."/>
            <person name="Charrier B."/>
            <person name="Cho G.Y."/>
            <person name="Coelho S.M."/>
            <person name="Collen J."/>
            <person name="Corre E."/>
            <person name="Da Silva C."/>
            <person name="Delage L."/>
            <person name="Delaroque N."/>
            <person name="Dittami S.M."/>
            <person name="Doulbeau S."/>
            <person name="Elias M."/>
            <person name="Farnham G."/>
            <person name="Gachon C.M."/>
            <person name="Gschloessl B."/>
            <person name="Heesch S."/>
            <person name="Jabbari K."/>
            <person name="Jubin C."/>
            <person name="Kawai H."/>
            <person name="Kimura K."/>
            <person name="Kloareg B."/>
            <person name="Kupper F.C."/>
            <person name="Lang D."/>
            <person name="Le Bail A."/>
            <person name="Leblanc C."/>
            <person name="Lerouge P."/>
            <person name="Lohr M."/>
            <person name="Lopez P.J."/>
            <person name="Martens C."/>
            <person name="Maumus F."/>
            <person name="Michel G."/>
            <person name="Miranda-Saavedra D."/>
            <person name="Morales J."/>
            <person name="Moreau H."/>
            <person name="Motomura T."/>
            <person name="Nagasato C."/>
            <person name="Napoli C.A."/>
            <person name="Nelson D.R."/>
            <person name="Nyvall-Collen P."/>
            <person name="Peters A.F."/>
            <person name="Pommier C."/>
            <person name="Potin P."/>
            <person name="Poulain J."/>
            <person name="Quesneville H."/>
            <person name="Read B."/>
            <person name="Rensing S.A."/>
            <person name="Ritter A."/>
            <person name="Rousvoal S."/>
            <person name="Samanta M."/>
            <person name="Samson G."/>
            <person name="Schroeder D.C."/>
            <person name="Segurens B."/>
            <person name="Strittmatter M."/>
            <person name="Tonon T."/>
            <person name="Tregear J.W."/>
            <person name="Valentin K."/>
            <person name="von Dassow P."/>
            <person name="Yamagishi T."/>
            <person name="Van de Peer Y."/>
            <person name="Wincker P."/>
        </authorList>
    </citation>
    <scope>NUCLEOTIDE SEQUENCE [LARGE SCALE GENOMIC DNA]</scope>
    <source>
        <strain evidence="4">Ec32 / CCAP1310/4</strain>
    </source>
</reference>
<feature type="compositionally biased region" description="Low complexity" evidence="1">
    <location>
        <begin position="129"/>
        <end position="148"/>
    </location>
</feature>
<dbReference type="eggNOG" id="ENOG502RCZ3">
    <property type="taxonomic scope" value="Eukaryota"/>
</dbReference>
<evidence type="ECO:0000256" key="1">
    <source>
        <dbReference type="SAM" id="MobiDB-lite"/>
    </source>
</evidence>
<feature type="compositionally biased region" description="Basic and acidic residues" evidence="1">
    <location>
        <begin position="156"/>
        <end position="171"/>
    </location>
</feature>
<gene>
    <name evidence="3" type="ORF">Esi_0146_0032</name>
</gene>
<proteinExistence type="predicted"/>
<dbReference type="AlphaFoldDB" id="D7FKL7"/>
<feature type="compositionally biased region" description="Basic and acidic residues" evidence="1">
    <location>
        <begin position="219"/>
        <end position="230"/>
    </location>
</feature>
<feature type="compositionally biased region" description="Basic and acidic residues" evidence="1">
    <location>
        <begin position="430"/>
        <end position="441"/>
    </location>
</feature>
<dbReference type="EMBL" id="FN649760">
    <property type="protein sequence ID" value="CBJ29417.1"/>
    <property type="molecule type" value="Genomic_DNA"/>
</dbReference>
<organism evidence="3 4">
    <name type="scientific">Ectocarpus siliculosus</name>
    <name type="common">Brown alga</name>
    <name type="synonym">Conferva siliculosa</name>
    <dbReference type="NCBI Taxonomy" id="2880"/>
    <lineage>
        <taxon>Eukaryota</taxon>
        <taxon>Sar</taxon>
        <taxon>Stramenopiles</taxon>
        <taxon>Ochrophyta</taxon>
        <taxon>PX clade</taxon>
        <taxon>Phaeophyceae</taxon>
        <taxon>Ectocarpales</taxon>
        <taxon>Ectocarpaceae</taxon>
        <taxon>Ectocarpus</taxon>
    </lineage>
</organism>
<evidence type="ECO:0000313" key="3">
    <source>
        <dbReference type="EMBL" id="CBJ29417.1"/>
    </source>
</evidence>
<feature type="compositionally biased region" description="Basic residues" evidence="1">
    <location>
        <begin position="231"/>
        <end position="242"/>
    </location>
</feature>
<feature type="compositionally biased region" description="Basic and acidic residues" evidence="1">
    <location>
        <begin position="367"/>
        <end position="378"/>
    </location>
</feature>
<protein>
    <recommendedName>
        <fullName evidence="2">CCDC81 HU domain-containing protein</fullName>
    </recommendedName>
</protein>
<keyword evidence="4" id="KW-1185">Reference proteome</keyword>
<feature type="region of interest" description="Disordered" evidence="1">
    <location>
        <begin position="412"/>
        <end position="465"/>
    </location>
</feature>
<dbReference type="Pfam" id="PF18289">
    <property type="entry name" value="HU-CCDC81_euk_2"/>
    <property type="match status" value="1"/>
</dbReference>
<feature type="compositionally biased region" description="Low complexity" evidence="1">
    <location>
        <begin position="106"/>
        <end position="118"/>
    </location>
</feature>
<feature type="compositionally biased region" description="Gly residues" evidence="1">
    <location>
        <begin position="199"/>
        <end position="209"/>
    </location>
</feature>
<name>D7FKL7_ECTSI</name>
<accession>D7FKL7</accession>
<dbReference type="InterPro" id="IPR040673">
    <property type="entry name" value="CCDC81_HU_dom_2"/>
</dbReference>
<feature type="region of interest" description="Disordered" evidence="1">
    <location>
        <begin position="365"/>
        <end position="387"/>
    </location>
</feature>
<dbReference type="OrthoDB" id="552140at2759"/>
<evidence type="ECO:0000313" key="4">
    <source>
        <dbReference type="Proteomes" id="UP000002630"/>
    </source>
</evidence>